<comment type="subcellular location">
    <subcellularLocation>
        <location evidence="10">Cell outer membrane</location>
        <topology evidence="10">Lipid-anchor</topology>
    </subcellularLocation>
    <subcellularLocation>
        <location evidence="1">Membrane</location>
    </subcellularLocation>
</comment>
<gene>
    <name evidence="12" type="ORF">G7Y82_11100</name>
</gene>
<name>A0A970B9Z7_9GAMM</name>
<feature type="signal peptide" evidence="10">
    <location>
        <begin position="1"/>
        <end position="20"/>
    </location>
</feature>
<dbReference type="AlphaFoldDB" id="A0A970B9Z7"/>
<evidence type="ECO:0000313" key="13">
    <source>
        <dbReference type="Proteomes" id="UP000653472"/>
    </source>
</evidence>
<organism evidence="12 13">
    <name type="scientific">Solimonas marina</name>
    <dbReference type="NCBI Taxonomy" id="2714601"/>
    <lineage>
        <taxon>Bacteria</taxon>
        <taxon>Pseudomonadati</taxon>
        <taxon>Pseudomonadota</taxon>
        <taxon>Gammaproteobacteria</taxon>
        <taxon>Nevskiales</taxon>
        <taxon>Nevskiaceae</taxon>
        <taxon>Solimonas</taxon>
    </lineage>
</organism>
<dbReference type="GO" id="GO:0015562">
    <property type="term" value="F:efflux transmembrane transporter activity"/>
    <property type="evidence" value="ECO:0007669"/>
    <property type="project" value="InterPro"/>
</dbReference>
<evidence type="ECO:0000256" key="4">
    <source>
        <dbReference type="ARBA" id="ARBA00022692"/>
    </source>
</evidence>
<evidence type="ECO:0000256" key="11">
    <source>
        <dbReference type="SAM" id="MobiDB-lite"/>
    </source>
</evidence>
<proteinExistence type="inferred from homology"/>
<evidence type="ECO:0000256" key="7">
    <source>
        <dbReference type="ARBA" id="ARBA00023139"/>
    </source>
</evidence>
<evidence type="ECO:0000256" key="1">
    <source>
        <dbReference type="ARBA" id="ARBA00004370"/>
    </source>
</evidence>
<sequence>MNYSFMVDIGWRRALLTAGAAGLALLGGCASMDGIAPQAKTVDATTLQAGQTLNGEKPDAPWPDAKWWTTFGDAQLDRLIATATIGNPKLDVARARIRAAAAQAGLAKAAAEPDVKLTESNVDTLFTGQSFYPSPYAREWWWANTLHLDFSYSLDLWGGDEAAIKGSLAQMYASAAAEQAARLALQSDIVQAYVQMTLAYEQHDLLSKDLKNRQQLVDIAQRRLSAGIGTELELSQAQSAVPTVQAEIDATELKIELGKHQLAALCGQGPGAGDHIERPTLKLPPEALLPSQLPAELIGRRPDIVARRWQVEAAGEGIKVAKSRFYPNVNISAMVGLESLGFYHYLNTDAMVGGVGPAISLPIFDGGHLRADLGGKTAAYDEAVGAYNATIVQALQQVADQVATIRGLERQQQQIDQAQATAQHANDLAMRGFRAGLTNYVEVLTTENALIAQQQHSAALRAQRMAAQALLVEAIGGGLPAATREPPADATQAAPDTAQAQP</sequence>
<keyword evidence="5 10" id="KW-0732">Signal</keyword>
<dbReference type="Gene3D" id="1.20.1600.10">
    <property type="entry name" value="Outer membrane efflux proteins (OEP)"/>
    <property type="match status" value="1"/>
</dbReference>
<keyword evidence="8 10" id="KW-0449">Lipoprotein</keyword>
<evidence type="ECO:0000256" key="2">
    <source>
        <dbReference type="ARBA" id="ARBA00007613"/>
    </source>
</evidence>
<feature type="chain" id="PRO_5038155357" evidence="10">
    <location>
        <begin position="21"/>
        <end position="502"/>
    </location>
</feature>
<dbReference type="Proteomes" id="UP000653472">
    <property type="component" value="Unassembled WGS sequence"/>
</dbReference>
<feature type="compositionally biased region" description="Low complexity" evidence="11">
    <location>
        <begin position="488"/>
        <end position="502"/>
    </location>
</feature>
<keyword evidence="13" id="KW-1185">Reference proteome</keyword>
<dbReference type="Gene3D" id="2.20.200.10">
    <property type="entry name" value="Outer membrane efflux proteins (OEP)"/>
    <property type="match status" value="1"/>
</dbReference>
<dbReference type="RefSeq" id="WP_168148179.1">
    <property type="nucleotide sequence ID" value="NZ_JAAVXB010000005.1"/>
</dbReference>
<dbReference type="PANTHER" id="PTHR30203:SF20">
    <property type="entry name" value="MULTIDRUG RESISTANCE OUTER MEMBRANE PROTEIN MDTP-RELATED"/>
    <property type="match status" value="1"/>
</dbReference>
<evidence type="ECO:0000256" key="10">
    <source>
        <dbReference type="RuleBase" id="RU362097"/>
    </source>
</evidence>
<dbReference type="EMBL" id="JAAVXB010000005">
    <property type="protein sequence ID" value="NKF22866.1"/>
    <property type="molecule type" value="Genomic_DNA"/>
</dbReference>
<comment type="caution">
    <text evidence="12">The sequence shown here is derived from an EMBL/GenBank/DDBJ whole genome shotgun (WGS) entry which is preliminary data.</text>
</comment>
<dbReference type="PANTHER" id="PTHR30203">
    <property type="entry name" value="OUTER MEMBRANE CATION EFFLUX PROTEIN"/>
    <property type="match status" value="1"/>
</dbReference>
<reference evidence="12" key="1">
    <citation type="submission" date="2020-03" db="EMBL/GenBank/DDBJ databases">
        <title>Solimonas marina sp. nov., isolated from deep seawater of the Pacific Ocean.</title>
        <authorList>
            <person name="Liu X."/>
            <person name="Lai Q."/>
            <person name="Sun F."/>
            <person name="Gai Y."/>
            <person name="Li G."/>
            <person name="Shao Z."/>
        </authorList>
    </citation>
    <scope>NUCLEOTIDE SEQUENCE</scope>
    <source>
        <strain evidence="12">C16B3</strain>
    </source>
</reference>
<evidence type="ECO:0000256" key="6">
    <source>
        <dbReference type="ARBA" id="ARBA00023136"/>
    </source>
</evidence>
<keyword evidence="7 10" id="KW-0564">Palmitate</keyword>
<evidence type="ECO:0000313" key="12">
    <source>
        <dbReference type="EMBL" id="NKF22866.1"/>
    </source>
</evidence>
<evidence type="ECO:0000256" key="9">
    <source>
        <dbReference type="ARBA" id="ARBA00037313"/>
    </source>
</evidence>
<dbReference type="GO" id="GO:0009279">
    <property type="term" value="C:cell outer membrane"/>
    <property type="evidence" value="ECO:0007669"/>
    <property type="project" value="UniProtKB-SubCell"/>
</dbReference>
<dbReference type="Pfam" id="PF02321">
    <property type="entry name" value="OEP"/>
    <property type="match status" value="2"/>
</dbReference>
<keyword evidence="4 10" id="KW-0812">Transmembrane</keyword>
<feature type="region of interest" description="Disordered" evidence="11">
    <location>
        <begin position="481"/>
        <end position="502"/>
    </location>
</feature>
<keyword evidence="3 10" id="KW-1134">Transmembrane beta strand</keyword>
<evidence type="ECO:0000256" key="5">
    <source>
        <dbReference type="ARBA" id="ARBA00022729"/>
    </source>
</evidence>
<dbReference type="InterPro" id="IPR010131">
    <property type="entry name" value="MdtP/NodT-like"/>
</dbReference>
<dbReference type="NCBIfam" id="TIGR01845">
    <property type="entry name" value="outer_NodT"/>
    <property type="match status" value="1"/>
</dbReference>
<evidence type="ECO:0000256" key="3">
    <source>
        <dbReference type="ARBA" id="ARBA00022452"/>
    </source>
</evidence>
<comment type="similarity">
    <text evidence="2 10">Belongs to the outer membrane factor (OMF) (TC 1.B.17) family.</text>
</comment>
<protein>
    <submittedName>
        <fullName evidence="12">Efflux transporter outer membrane subunit</fullName>
    </submittedName>
</protein>
<evidence type="ECO:0000256" key="8">
    <source>
        <dbReference type="ARBA" id="ARBA00023288"/>
    </source>
</evidence>
<comment type="function">
    <text evidence="9">Could be involved in resistance to puromycin, acriflavine and tetraphenylarsonium chloride.</text>
</comment>
<keyword evidence="6 10" id="KW-0472">Membrane</keyword>
<dbReference type="InterPro" id="IPR003423">
    <property type="entry name" value="OMP_efflux"/>
</dbReference>
<dbReference type="SUPFAM" id="SSF56954">
    <property type="entry name" value="Outer membrane efflux proteins (OEP)"/>
    <property type="match status" value="1"/>
</dbReference>
<accession>A0A970B9Z7</accession>